<proteinExistence type="predicted"/>
<protein>
    <recommendedName>
        <fullName evidence="1">GPI inositol-deacylase PGAP1-like alpha/beta domain-containing protein</fullName>
    </recommendedName>
</protein>
<organism evidence="2 3">
    <name type="scientific">Nocardioides pini</name>
    <dbReference type="NCBI Taxonomy" id="2975053"/>
    <lineage>
        <taxon>Bacteria</taxon>
        <taxon>Bacillati</taxon>
        <taxon>Actinomycetota</taxon>
        <taxon>Actinomycetes</taxon>
        <taxon>Propionibacteriales</taxon>
        <taxon>Nocardioidaceae</taxon>
        <taxon>Nocardioides</taxon>
    </lineage>
</organism>
<dbReference type="InterPro" id="IPR029058">
    <property type="entry name" value="AB_hydrolase_fold"/>
</dbReference>
<comment type="caution">
    <text evidence="2">The sequence shown here is derived from an EMBL/GenBank/DDBJ whole genome shotgun (WGS) entry which is preliminary data.</text>
</comment>
<accession>A0ABT4CE76</accession>
<evidence type="ECO:0000259" key="1">
    <source>
        <dbReference type="Pfam" id="PF07819"/>
    </source>
</evidence>
<dbReference type="Gene3D" id="3.40.50.1820">
    <property type="entry name" value="alpha/beta hydrolase"/>
    <property type="match status" value="1"/>
</dbReference>
<evidence type="ECO:0000313" key="3">
    <source>
        <dbReference type="Proteomes" id="UP001074726"/>
    </source>
</evidence>
<reference evidence="2" key="1">
    <citation type="submission" date="2022-08" db="EMBL/GenBank/DDBJ databases">
        <title>Genome sequencing of Nocardioides sp. STR2.</title>
        <authorList>
            <person name="So Y."/>
        </authorList>
    </citation>
    <scope>NUCLEOTIDE SEQUENCE</scope>
    <source>
        <strain evidence="2">STR2</strain>
    </source>
</reference>
<gene>
    <name evidence="2" type="ORF">NYO98_08265</name>
</gene>
<evidence type="ECO:0000313" key="2">
    <source>
        <dbReference type="EMBL" id="MCY4726269.1"/>
    </source>
</evidence>
<dbReference type="Proteomes" id="UP001074726">
    <property type="component" value="Unassembled WGS sequence"/>
</dbReference>
<dbReference type="EMBL" id="JAPPUX010000002">
    <property type="protein sequence ID" value="MCY4726269.1"/>
    <property type="molecule type" value="Genomic_DNA"/>
</dbReference>
<name>A0ABT4CE76_9ACTN</name>
<keyword evidence="3" id="KW-1185">Reference proteome</keyword>
<sequence length="488" mass="50056">MSGEVLPPIESVSGGSYGVRAGYAQMLALASRYERQAGDLAEMATTGGRVMADGDLLASSVLSPLSFAEAEVQVLDATTGADGLTVRAVGIEADAVGVRAVVAAFVASDAFAQHLGEAIDTTLGRLAGQALPRALPVLLAAGGITYVWWSTLSPREQAEVGAQLTDDLGRLVHDHPDLAQHLVNSGGGLLDGLTGGLVTGSAVLTGAGDGPVHGATTNDAARLMAVLLGDDTDVTVTEVPGVEGGAGVAQPDSLRSLVEQLSMTNDLDEGRGRADLHGAIQVQRVGEEPDDRYIVYLPGTDDMGPLPGPGGLVRDMETNLQLIGGMDNAYGRGVQQAMLDAGLEGKQVMLVGHSQGGMVSAALAADAEFARHFTVQHVVTAGAPTAQVEALPAGTSALHLENRGDAVPLLDGEDNPDQPRRTTVLFDEGTHDVVDNHSLDHYVSGAAAADASTDGSIRDQVEQMRADGFLGSGSGPVQTFVLARSASR</sequence>
<dbReference type="Pfam" id="PF07819">
    <property type="entry name" value="PGAP1"/>
    <property type="match status" value="1"/>
</dbReference>
<dbReference type="SUPFAM" id="SSF53474">
    <property type="entry name" value="alpha/beta-Hydrolases"/>
    <property type="match status" value="1"/>
</dbReference>
<feature type="domain" description="GPI inositol-deacylase PGAP1-like alpha/beta" evidence="1">
    <location>
        <begin position="344"/>
        <end position="388"/>
    </location>
</feature>
<dbReference type="InterPro" id="IPR012908">
    <property type="entry name" value="PGAP1-ab_dom-like"/>
</dbReference>
<dbReference type="RefSeq" id="WP_268111109.1">
    <property type="nucleotide sequence ID" value="NZ_JAPPUX010000002.1"/>
</dbReference>